<feature type="transmembrane region" description="Helical" evidence="8">
    <location>
        <begin position="176"/>
        <end position="198"/>
    </location>
</feature>
<dbReference type="Gene3D" id="1.20.1250.20">
    <property type="entry name" value="MFS general substrate transporter like domains"/>
    <property type="match status" value="1"/>
</dbReference>
<dbReference type="InterPro" id="IPR005828">
    <property type="entry name" value="MFS_sugar_transport-like"/>
</dbReference>
<dbReference type="InterPro" id="IPR050360">
    <property type="entry name" value="MFS_Sugar_Transporters"/>
</dbReference>
<feature type="transmembrane region" description="Helical" evidence="8">
    <location>
        <begin position="365"/>
        <end position="389"/>
    </location>
</feature>
<keyword evidence="6 8" id="KW-0472">Membrane</keyword>
<dbReference type="RefSeq" id="XP_016252010.1">
    <property type="nucleotide sequence ID" value="XM_016390108.1"/>
</dbReference>
<dbReference type="GeneID" id="27342580"/>
<name>A0A0D2D7S6_9EURO</name>
<feature type="transmembrane region" description="Helical" evidence="8">
    <location>
        <begin position="432"/>
        <end position="451"/>
    </location>
</feature>
<keyword evidence="3 7" id="KW-0813">Transport</keyword>
<organism evidence="10 11">
    <name type="scientific">Cladophialophora immunda</name>
    <dbReference type="NCBI Taxonomy" id="569365"/>
    <lineage>
        <taxon>Eukaryota</taxon>
        <taxon>Fungi</taxon>
        <taxon>Dikarya</taxon>
        <taxon>Ascomycota</taxon>
        <taxon>Pezizomycotina</taxon>
        <taxon>Eurotiomycetes</taxon>
        <taxon>Chaetothyriomycetidae</taxon>
        <taxon>Chaetothyriales</taxon>
        <taxon>Herpotrichiellaceae</taxon>
        <taxon>Cladophialophora</taxon>
    </lineage>
</organism>
<dbReference type="InterPro" id="IPR036259">
    <property type="entry name" value="MFS_trans_sf"/>
</dbReference>
<evidence type="ECO:0000256" key="2">
    <source>
        <dbReference type="ARBA" id="ARBA00010992"/>
    </source>
</evidence>
<protein>
    <recommendedName>
        <fullName evidence="9">Major facilitator superfamily (MFS) profile domain-containing protein</fullName>
    </recommendedName>
</protein>
<dbReference type="GO" id="GO:0016020">
    <property type="term" value="C:membrane"/>
    <property type="evidence" value="ECO:0007669"/>
    <property type="project" value="UniProtKB-SubCell"/>
</dbReference>
<dbReference type="PROSITE" id="PS50850">
    <property type="entry name" value="MFS"/>
    <property type="match status" value="1"/>
</dbReference>
<proteinExistence type="inferred from homology"/>
<feature type="transmembrane region" description="Helical" evidence="8">
    <location>
        <begin position="145"/>
        <end position="164"/>
    </location>
</feature>
<keyword evidence="5 8" id="KW-1133">Transmembrane helix</keyword>
<evidence type="ECO:0000313" key="10">
    <source>
        <dbReference type="EMBL" id="KIW31794.1"/>
    </source>
</evidence>
<dbReference type="PRINTS" id="PR00171">
    <property type="entry name" value="SUGRTRNSPORT"/>
</dbReference>
<evidence type="ECO:0000256" key="6">
    <source>
        <dbReference type="ARBA" id="ARBA00023136"/>
    </source>
</evidence>
<dbReference type="AlphaFoldDB" id="A0A0D2D7S6"/>
<evidence type="ECO:0000256" key="5">
    <source>
        <dbReference type="ARBA" id="ARBA00022989"/>
    </source>
</evidence>
<evidence type="ECO:0000256" key="3">
    <source>
        <dbReference type="ARBA" id="ARBA00022448"/>
    </source>
</evidence>
<dbReference type="PANTHER" id="PTHR48022:SF26">
    <property type="entry name" value="MAJOR FACILITATOR SUPERFAMILY (MFS) PROFILE DOMAIN-CONTAINING PROTEIN-RELATED"/>
    <property type="match status" value="1"/>
</dbReference>
<dbReference type="InterPro" id="IPR005829">
    <property type="entry name" value="Sugar_transporter_CS"/>
</dbReference>
<dbReference type="GO" id="GO:0005351">
    <property type="term" value="F:carbohydrate:proton symporter activity"/>
    <property type="evidence" value="ECO:0007669"/>
    <property type="project" value="TreeGrafter"/>
</dbReference>
<feature type="transmembrane region" description="Helical" evidence="8">
    <location>
        <begin position="401"/>
        <end position="420"/>
    </location>
</feature>
<evidence type="ECO:0000313" key="11">
    <source>
        <dbReference type="Proteomes" id="UP000054466"/>
    </source>
</evidence>
<dbReference type="PANTHER" id="PTHR48022">
    <property type="entry name" value="PLASTIDIC GLUCOSE TRANSPORTER 4"/>
    <property type="match status" value="1"/>
</dbReference>
<keyword evidence="11" id="KW-1185">Reference proteome</keyword>
<dbReference type="PROSITE" id="PS00217">
    <property type="entry name" value="SUGAR_TRANSPORT_2"/>
    <property type="match status" value="1"/>
</dbReference>
<dbReference type="EMBL" id="KN847041">
    <property type="protein sequence ID" value="KIW31794.1"/>
    <property type="molecule type" value="Genomic_DNA"/>
</dbReference>
<feature type="transmembrane region" description="Helical" evidence="8">
    <location>
        <begin position="87"/>
        <end position="108"/>
    </location>
</feature>
<dbReference type="SUPFAM" id="SSF103473">
    <property type="entry name" value="MFS general substrate transporter"/>
    <property type="match status" value="1"/>
</dbReference>
<feature type="transmembrane region" description="Helical" evidence="8">
    <location>
        <begin position="58"/>
        <end position="80"/>
    </location>
</feature>
<gene>
    <name evidence="10" type="ORF">PV07_03386</name>
</gene>
<feature type="domain" description="Major facilitator superfamily (MFS) profile" evidence="9">
    <location>
        <begin position="19"/>
        <end position="454"/>
    </location>
</feature>
<keyword evidence="4 8" id="KW-0812">Transmembrane</keyword>
<comment type="subcellular location">
    <subcellularLocation>
        <location evidence="1">Membrane</location>
        <topology evidence="1">Multi-pass membrane protein</topology>
    </subcellularLocation>
</comment>
<dbReference type="HOGENOM" id="CLU_001265_30_3_1"/>
<evidence type="ECO:0000256" key="1">
    <source>
        <dbReference type="ARBA" id="ARBA00004141"/>
    </source>
</evidence>
<comment type="similarity">
    <text evidence="2 7">Belongs to the major facilitator superfamily. Sugar transporter (TC 2.A.1.1) family.</text>
</comment>
<evidence type="ECO:0000256" key="7">
    <source>
        <dbReference type="RuleBase" id="RU003346"/>
    </source>
</evidence>
<evidence type="ECO:0000256" key="4">
    <source>
        <dbReference type="ARBA" id="ARBA00022692"/>
    </source>
</evidence>
<dbReference type="Proteomes" id="UP000054466">
    <property type="component" value="Unassembled WGS sequence"/>
</dbReference>
<evidence type="ECO:0000256" key="8">
    <source>
        <dbReference type="SAM" id="Phobius"/>
    </source>
</evidence>
<feature type="transmembrane region" description="Helical" evidence="8">
    <location>
        <begin position="335"/>
        <end position="353"/>
    </location>
</feature>
<reference evidence="10 11" key="1">
    <citation type="submission" date="2015-01" db="EMBL/GenBank/DDBJ databases">
        <title>The Genome Sequence of Cladophialophora immunda CBS83496.</title>
        <authorList>
            <consortium name="The Broad Institute Genomics Platform"/>
            <person name="Cuomo C."/>
            <person name="de Hoog S."/>
            <person name="Gorbushina A."/>
            <person name="Stielow B."/>
            <person name="Teixiera M."/>
            <person name="Abouelleil A."/>
            <person name="Chapman S.B."/>
            <person name="Priest M."/>
            <person name="Young S.K."/>
            <person name="Wortman J."/>
            <person name="Nusbaum C."/>
            <person name="Birren B."/>
        </authorList>
    </citation>
    <scope>NUCLEOTIDE SEQUENCE [LARGE SCALE GENOMIC DNA]</scope>
    <source>
        <strain evidence="10 11">CBS 83496</strain>
    </source>
</reference>
<accession>A0A0D2D7S6</accession>
<sequence>MIFDYIGMFKAGRPTQLAITYTCLTAFVLFDYDQGVFGGLLTNPDLLTIMGNPNSGKLGIIVACYNLAGAFGCLLNFWVGPKYGKKVVIALAMTLVTIGAVLQCTTYGVPQLVVGRVITGLGVGIDVATVPTYQSELSKRGNRGRLVMTEIVFVTVGVVVAYFFDVGMSYVDGPVAWRLPIACQCLLALIVLGLIGGLPETPRYLIQRGLISDAEAVLAKVWNVPTSDPAVQQEKDEIIRANDLERSNPFKWTAAWSKDAVRTRWRLFLAVFVLFTNQWTGANAIVFYAPTIMEQNVGLSHTSALIAGGCINMGNMMGAFFSCLISDRIGRKKPLLIGLIGQSIFMMLFGVMIKYSHVGPATGKAAIAFLLWYEICFGASSSSIPWLYSAEILPIRVRAQGTSLAVFTNWMWQFTIVMATPTMISNLGWETYMIFMSFGFAFVPMVYFWVVETKNLGLEEIDYLFLSERAPQGEHPADVSLGGIETGEIKEKVAYEESPVSKA</sequence>
<evidence type="ECO:0000259" key="9">
    <source>
        <dbReference type="PROSITE" id="PS50850"/>
    </source>
</evidence>
<dbReference type="OrthoDB" id="6612291at2759"/>
<dbReference type="NCBIfam" id="TIGR00879">
    <property type="entry name" value="SP"/>
    <property type="match status" value="1"/>
</dbReference>
<dbReference type="InterPro" id="IPR003663">
    <property type="entry name" value="Sugar/inositol_transpt"/>
</dbReference>
<dbReference type="Pfam" id="PF00083">
    <property type="entry name" value="Sugar_tr"/>
    <property type="match status" value="1"/>
</dbReference>
<dbReference type="VEuPathDB" id="FungiDB:PV07_03386"/>
<feature type="transmembrane region" description="Helical" evidence="8">
    <location>
        <begin position="114"/>
        <end position="133"/>
    </location>
</feature>
<feature type="transmembrane region" description="Helical" evidence="8">
    <location>
        <begin position="267"/>
        <end position="289"/>
    </location>
</feature>
<feature type="transmembrane region" description="Helical" evidence="8">
    <location>
        <begin position="301"/>
        <end position="323"/>
    </location>
</feature>
<dbReference type="InterPro" id="IPR020846">
    <property type="entry name" value="MFS_dom"/>
</dbReference>